<feature type="active site" evidence="12">
    <location>
        <position position="385"/>
    </location>
</feature>
<dbReference type="GO" id="GO:0005524">
    <property type="term" value="F:ATP binding"/>
    <property type="evidence" value="ECO:0007669"/>
    <property type="project" value="UniProtKB-UniRule"/>
</dbReference>
<comment type="catalytic activity">
    <reaction evidence="10 12">
        <text>hydrogencarbonate + L-glutamine + 2 ATP + H2O = carbamoyl phosphate + L-glutamate + 2 ADP + phosphate + 2 H(+)</text>
        <dbReference type="Rhea" id="RHEA:18633"/>
        <dbReference type="ChEBI" id="CHEBI:15377"/>
        <dbReference type="ChEBI" id="CHEBI:15378"/>
        <dbReference type="ChEBI" id="CHEBI:17544"/>
        <dbReference type="ChEBI" id="CHEBI:29985"/>
        <dbReference type="ChEBI" id="CHEBI:30616"/>
        <dbReference type="ChEBI" id="CHEBI:43474"/>
        <dbReference type="ChEBI" id="CHEBI:58228"/>
        <dbReference type="ChEBI" id="CHEBI:58359"/>
        <dbReference type="ChEBI" id="CHEBI:456216"/>
        <dbReference type="EC" id="6.3.5.5"/>
    </reaction>
</comment>
<dbReference type="PROSITE" id="PS51273">
    <property type="entry name" value="GATASE_TYPE_1"/>
    <property type="match status" value="1"/>
</dbReference>
<evidence type="ECO:0000256" key="1">
    <source>
        <dbReference type="ARBA" id="ARBA00004812"/>
    </source>
</evidence>
<dbReference type="Gene3D" id="3.50.30.20">
    <property type="entry name" value="Carbamoyl-phosphate synthase small subunit, N-terminal domain"/>
    <property type="match status" value="1"/>
</dbReference>
<dbReference type="Gene3D" id="3.40.50.880">
    <property type="match status" value="1"/>
</dbReference>
<dbReference type="NCBIfam" id="NF009475">
    <property type="entry name" value="PRK12838.1"/>
    <property type="match status" value="1"/>
</dbReference>
<evidence type="ECO:0000256" key="9">
    <source>
        <dbReference type="ARBA" id="ARBA00022975"/>
    </source>
</evidence>
<sequence>MAHEQGAAQVGAGKGGWDEARPTARLLLADGTLVEGDGLGAIGAAAGELCFNTAITGYEEILTDPSYAGQIITFTFPHIGNVGVNDDDVETVNMAGASGVRGAVFAADVTSPSNWRATRDLDAWLKARGIVAIAGVDTRALTALIRDKGMPNAVIAHAPDGQFDDAALKATLDGFEGLEGQDLVPLVGSPQRYGWDEAGWSWPGAAAPGAYSARAEGTATKRVVAIDYGLKRNILRMLTTAGCEVTVVPATASAEDILALNPDGVFLSNGPGDPAATGKYAVPVIQAVLEKKIPTFGICLGHQMLALAVGATTSKMHQGHHGANHPVKDLTTGKVEITSMNHGFAVARDSLPATARETHVSLFDGTNCGLELTDRPAFSVQHHPEASPGPQDSHYLFQRFVELMDRKPA</sequence>
<evidence type="ECO:0000256" key="6">
    <source>
        <dbReference type="ARBA" id="ARBA00022741"/>
    </source>
</evidence>
<keyword evidence="5 12" id="KW-0436">Ligase</keyword>
<dbReference type="InterPro" id="IPR036480">
    <property type="entry name" value="CarbP_synth_ssu_N_sf"/>
</dbReference>
<comment type="subunit">
    <text evidence="12">Composed of two chains; the small (or glutamine) chain promotes the hydrolysis of glutamine to ammonia, which is used by the large (or ammonia) chain to synthesize carbamoyl phosphate. Tetramer of heterodimers (alpha,beta)4.</text>
</comment>
<keyword evidence="8 12" id="KW-0315">Glutamine amidotransferase</keyword>
<dbReference type="EMBL" id="BSFF01000002">
    <property type="protein sequence ID" value="GLK55890.1"/>
    <property type="molecule type" value="Genomic_DNA"/>
</dbReference>
<dbReference type="Proteomes" id="UP001143400">
    <property type="component" value="Unassembled WGS sequence"/>
</dbReference>
<dbReference type="PRINTS" id="PR00096">
    <property type="entry name" value="GATASE"/>
</dbReference>
<feature type="binding site" evidence="12">
    <location>
        <position position="341"/>
    </location>
    <ligand>
        <name>L-glutamine</name>
        <dbReference type="ChEBI" id="CHEBI:58359"/>
    </ligand>
</feature>
<dbReference type="GO" id="GO:0044205">
    <property type="term" value="P:'de novo' UMP biosynthetic process"/>
    <property type="evidence" value="ECO:0007669"/>
    <property type="project" value="UniProtKB-UniRule"/>
</dbReference>
<protein>
    <recommendedName>
        <fullName evidence="12">Carbamoyl phosphate synthase small chain</fullName>
        <ecNumber evidence="12">6.3.5.5</ecNumber>
    </recommendedName>
    <alternativeName>
        <fullName evidence="12">Carbamoyl phosphate synthetase glutamine chain</fullName>
    </alternativeName>
</protein>
<dbReference type="Proteomes" id="UP000758856">
    <property type="component" value="Unassembled WGS sequence"/>
</dbReference>
<dbReference type="RefSeq" id="WP_204949002.1">
    <property type="nucleotide sequence ID" value="NZ_BSFF01000002.1"/>
</dbReference>
<comment type="catalytic activity">
    <reaction evidence="11 12">
        <text>L-glutamine + H2O = L-glutamate + NH4(+)</text>
        <dbReference type="Rhea" id="RHEA:15889"/>
        <dbReference type="ChEBI" id="CHEBI:15377"/>
        <dbReference type="ChEBI" id="CHEBI:28938"/>
        <dbReference type="ChEBI" id="CHEBI:29985"/>
        <dbReference type="ChEBI" id="CHEBI:58359"/>
    </reaction>
</comment>
<dbReference type="SUPFAM" id="SSF52317">
    <property type="entry name" value="Class I glutamine amidotransferase-like"/>
    <property type="match status" value="1"/>
</dbReference>
<dbReference type="SMART" id="SM01097">
    <property type="entry name" value="CPSase_sm_chain"/>
    <property type="match status" value="1"/>
</dbReference>
<evidence type="ECO:0000259" key="13">
    <source>
        <dbReference type="SMART" id="SM01097"/>
    </source>
</evidence>
<evidence type="ECO:0000256" key="8">
    <source>
        <dbReference type="ARBA" id="ARBA00022962"/>
    </source>
</evidence>
<evidence type="ECO:0000256" key="2">
    <source>
        <dbReference type="ARBA" id="ARBA00005077"/>
    </source>
</evidence>
<evidence type="ECO:0000256" key="3">
    <source>
        <dbReference type="ARBA" id="ARBA00007800"/>
    </source>
</evidence>
<dbReference type="InterPro" id="IPR006274">
    <property type="entry name" value="CarbamoylP_synth_ssu"/>
</dbReference>
<dbReference type="NCBIfam" id="TIGR01368">
    <property type="entry name" value="CPSaseIIsmall"/>
    <property type="match status" value="1"/>
</dbReference>
<evidence type="ECO:0000256" key="5">
    <source>
        <dbReference type="ARBA" id="ARBA00022598"/>
    </source>
</evidence>
<dbReference type="AlphaFoldDB" id="A0A9W6IVE9"/>
<dbReference type="HAMAP" id="MF_01209">
    <property type="entry name" value="CPSase_S_chain"/>
    <property type="match status" value="1"/>
</dbReference>
<evidence type="ECO:0000256" key="10">
    <source>
        <dbReference type="ARBA" id="ARBA00048816"/>
    </source>
</evidence>
<keyword evidence="12" id="KW-0028">Amino-acid biosynthesis</keyword>
<feature type="binding site" evidence="12">
    <location>
        <position position="303"/>
    </location>
    <ligand>
        <name>L-glutamine</name>
        <dbReference type="ChEBI" id="CHEBI:58359"/>
    </ligand>
</feature>
<dbReference type="PRINTS" id="PR00099">
    <property type="entry name" value="CPSGATASE"/>
</dbReference>
<proteinExistence type="inferred from homology"/>
<evidence type="ECO:0000256" key="12">
    <source>
        <dbReference type="HAMAP-Rule" id="MF_01209"/>
    </source>
</evidence>
<dbReference type="GO" id="GO:0006526">
    <property type="term" value="P:L-arginine biosynthetic process"/>
    <property type="evidence" value="ECO:0007669"/>
    <property type="project" value="UniProtKB-UniRule"/>
</dbReference>
<feature type="binding site" evidence="12">
    <location>
        <position position="344"/>
    </location>
    <ligand>
        <name>L-glutamine</name>
        <dbReference type="ChEBI" id="CHEBI:58359"/>
    </ligand>
</feature>
<dbReference type="InterPro" id="IPR029062">
    <property type="entry name" value="Class_I_gatase-like"/>
</dbReference>
<dbReference type="GO" id="GO:0006207">
    <property type="term" value="P:'de novo' pyrimidine nucleobase biosynthetic process"/>
    <property type="evidence" value="ECO:0007669"/>
    <property type="project" value="InterPro"/>
</dbReference>
<comment type="pathway">
    <text evidence="1 12">Pyrimidine metabolism; UMP biosynthesis via de novo pathway; (S)-dihydroorotate from bicarbonate: step 1/3.</text>
</comment>
<keyword evidence="4 12" id="KW-0055">Arginine biosynthesis</keyword>
<feature type="domain" description="Carbamoyl-phosphate synthase small subunit N-terminal" evidence="13">
    <location>
        <begin position="22"/>
        <end position="156"/>
    </location>
</feature>
<comment type="similarity">
    <text evidence="3 12">Belongs to the CarA family.</text>
</comment>
<dbReference type="InterPro" id="IPR002474">
    <property type="entry name" value="CarbamoylP_synth_ssu_N"/>
</dbReference>
<evidence type="ECO:0000256" key="11">
    <source>
        <dbReference type="ARBA" id="ARBA00049285"/>
    </source>
</evidence>
<dbReference type="PANTHER" id="PTHR43418:SF7">
    <property type="entry name" value="CARBAMOYL-PHOSPHATE SYNTHASE SMALL CHAIN"/>
    <property type="match status" value="1"/>
</dbReference>
<evidence type="ECO:0000313" key="15">
    <source>
        <dbReference type="EMBL" id="MBM7850596.1"/>
    </source>
</evidence>
<feature type="active site" evidence="12">
    <location>
        <position position="383"/>
    </location>
</feature>
<dbReference type="EMBL" id="JAFBCY010000001">
    <property type="protein sequence ID" value="MBM7850596.1"/>
    <property type="molecule type" value="Genomic_DNA"/>
</dbReference>
<comment type="caution">
    <text evidence="14">The sequence shown here is derived from an EMBL/GenBank/DDBJ whole genome shotgun (WGS) entry which is preliminary data.</text>
</comment>
<accession>A0A9W6IVE9</accession>
<comment type="pathway">
    <text evidence="2 12">Amino-acid biosynthesis; L-arginine biosynthesis; carbamoyl phosphate from bicarbonate: step 1/1.</text>
</comment>
<evidence type="ECO:0000313" key="14">
    <source>
        <dbReference type="EMBL" id="GLK55890.1"/>
    </source>
</evidence>
<dbReference type="PRINTS" id="PR00097">
    <property type="entry name" value="ANTSNTHASEII"/>
</dbReference>
<feature type="binding site" evidence="12">
    <location>
        <position position="300"/>
    </location>
    <ligand>
        <name>L-glutamine</name>
        <dbReference type="ChEBI" id="CHEBI:58359"/>
    </ligand>
</feature>
<keyword evidence="7 12" id="KW-0067">ATP-binding</keyword>
<evidence type="ECO:0000313" key="16">
    <source>
        <dbReference type="Proteomes" id="UP000758856"/>
    </source>
</evidence>
<keyword evidence="16" id="KW-1185">Reference proteome</keyword>
<keyword evidence="9 12" id="KW-0665">Pyrimidine biosynthesis</keyword>
<dbReference type="GO" id="GO:0004088">
    <property type="term" value="F:carbamoyl-phosphate synthase (glutamine-hydrolyzing) activity"/>
    <property type="evidence" value="ECO:0007669"/>
    <property type="project" value="UniProtKB-UniRule"/>
</dbReference>
<dbReference type="SUPFAM" id="SSF52021">
    <property type="entry name" value="Carbamoyl phosphate synthetase, small subunit N-terminal domain"/>
    <property type="match status" value="1"/>
</dbReference>
<feature type="binding site" evidence="12">
    <location>
        <position position="270"/>
    </location>
    <ligand>
        <name>L-glutamine</name>
        <dbReference type="ChEBI" id="CHEBI:58359"/>
    </ligand>
</feature>
<feature type="active site" description="Nucleophile" evidence="12">
    <location>
        <position position="299"/>
    </location>
</feature>
<feature type="binding site" evidence="12">
    <location>
        <position position="343"/>
    </location>
    <ligand>
        <name>L-glutamine</name>
        <dbReference type="ChEBI" id="CHEBI:58359"/>
    </ligand>
</feature>
<dbReference type="GO" id="GO:0006541">
    <property type="term" value="P:glutamine metabolic process"/>
    <property type="evidence" value="ECO:0007669"/>
    <property type="project" value="InterPro"/>
</dbReference>
<reference evidence="14" key="1">
    <citation type="journal article" date="2014" name="Int. J. Syst. Evol. Microbiol.">
        <title>Complete genome sequence of Corynebacterium casei LMG S-19264T (=DSM 44701T), isolated from a smear-ripened cheese.</title>
        <authorList>
            <consortium name="US DOE Joint Genome Institute (JGI-PGF)"/>
            <person name="Walter F."/>
            <person name="Albersmeier A."/>
            <person name="Kalinowski J."/>
            <person name="Ruckert C."/>
        </authorList>
    </citation>
    <scope>NUCLEOTIDE SEQUENCE</scope>
    <source>
        <strain evidence="14">VKM B-1606</strain>
    </source>
</reference>
<feature type="region of interest" description="CPSase" evidence="12">
    <location>
        <begin position="1"/>
        <end position="221"/>
    </location>
</feature>
<dbReference type="EC" id="6.3.5.5" evidence="12"/>
<keyword evidence="6 12" id="KW-0547">Nucleotide-binding</keyword>
<reference evidence="15 16" key="2">
    <citation type="submission" date="2021-01" db="EMBL/GenBank/DDBJ databases">
        <title>Genomic Encyclopedia of Type Strains, Phase IV (KMG-IV): sequencing the most valuable type-strain genomes for metagenomic binning, comparative biology and taxonomic classification.</title>
        <authorList>
            <person name="Goeker M."/>
        </authorList>
    </citation>
    <scope>NUCLEOTIDE SEQUENCE [LARGE SCALE GENOMIC DNA]</scope>
    <source>
        <strain evidence="15 16">DSM 6130</strain>
    </source>
</reference>
<evidence type="ECO:0000256" key="4">
    <source>
        <dbReference type="ARBA" id="ARBA00022571"/>
    </source>
</evidence>
<dbReference type="PANTHER" id="PTHR43418">
    <property type="entry name" value="MULTIFUNCTIONAL TRYPTOPHAN BIOSYNTHESIS PROTEIN-RELATED"/>
    <property type="match status" value="1"/>
</dbReference>
<gene>
    <name evidence="12 14" type="primary">carA</name>
    <name evidence="14" type="ORF">GCM10008170_19090</name>
    <name evidence="15" type="ORF">JOD31_000808</name>
</gene>
<dbReference type="CDD" id="cd01744">
    <property type="entry name" value="GATase1_CPSase"/>
    <property type="match status" value="1"/>
</dbReference>
<dbReference type="Pfam" id="PF00117">
    <property type="entry name" value="GATase"/>
    <property type="match status" value="1"/>
</dbReference>
<dbReference type="InterPro" id="IPR050472">
    <property type="entry name" value="Anth_synth/Amidotransfase"/>
</dbReference>
<evidence type="ECO:0000256" key="7">
    <source>
        <dbReference type="ARBA" id="ARBA00022840"/>
    </source>
</evidence>
<feature type="binding site" evidence="12">
    <location>
        <position position="66"/>
    </location>
    <ligand>
        <name>L-glutamine</name>
        <dbReference type="ChEBI" id="CHEBI:58359"/>
    </ligand>
</feature>
<reference evidence="14" key="3">
    <citation type="submission" date="2023-01" db="EMBL/GenBank/DDBJ databases">
        <authorList>
            <person name="Sun Q."/>
            <person name="Evtushenko L."/>
        </authorList>
    </citation>
    <scope>NUCLEOTIDE SEQUENCE</scope>
    <source>
        <strain evidence="14">VKM B-1606</strain>
    </source>
</reference>
<comment type="function">
    <text evidence="12">Small subunit of the glutamine-dependent carbamoyl phosphate synthetase (CPSase). CPSase catalyzes the formation of carbamoyl phosphate from the ammonia moiety of glutamine, carbonate, and phosphate donated by ATP, constituting the first step of 2 biosynthetic pathways, one leading to arginine and/or urea and the other to pyrimidine nucleotides. The small subunit (glutamine amidotransferase) binds and cleaves glutamine to supply the large subunit with the substrate ammonia.</text>
</comment>
<evidence type="ECO:0000313" key="17">
    <source>
        <dbReference type="Proteomes" id="UP001143400"/>
    </source>
</evidence>
<organism evidence="14 17">
    <name type="scientific">Methylopila capsulata</name>
    <dbReference type="NCBI Taxonomy" id="61654"/>
    <lineage>
        <taxon>Bacteria</taxon>
        <taxon>Pseudomonadati</taxon>
        <taxon>Pseudomonadota</taxon>
        <taxon>Alphaproteobacteria</taxon>
        <taxon>Hyphomicrobiales</taxon>
        <taxon>Methylopilaceae</taxon>
        <taxon>Methylopila</taxon>
    </lineage>
</organism>
<dbReference type="InterPro" id="IPR035686">
    <property type="entry name" value="CPSase_GATase1"/>
</dbReference>
<dbReference type="FunFam" id="3.50.30.20:FF:000001">
    <property type="entry name" value="Carbamoyl-phosphate synthase small chain"/>
    <property type="match status" value="1"/>
</dbReference>
<dbReference type="Pfam" id="PF00988">
    <property type="entry name" value="CPSase_sm_chain"/>
    <property type="match status" value="1"/>
</dbReference>
<feature type="binding site" evidence="12">
    <location>
        <position position="272"/>
    </location>
    <ligand>
        <name>L-glutamine</name>
        <dbReference type="ChEBI" id="CHEBI:58359"/>
    </ligand>
</feature>
<dbReference type="InterPro" id="IPR017926">
    <property type="entry name" value="GATASE"/>
</dbReference>
<name>A0A9W6IVE9_9HYPH</name>